<organism evidence="1 2">
    <name type="scientific">Caballeronia mineralivorans PML1(12)</name>
    <dbReference type="NCBI Taxonomy" id="908627"/>
    <lineage>
        <taxon>Bacteria</taxon>
        <taxon>Pseudomonadati</taxon>
        <taxon>Pseudomonadota</taxon>
        <taxon>Betaproteobacteria</taxon>
        <taxon>Burkholderiales</taxon>
        <taxon>Burkholderiaceae</taxon>
        <taxon>Caballeronia</taxon>
    </lineage>
</organism>
<keyword evidence="2" id="KW-1185">Reference proteome</keyword>
<dbReference type="EMBL" id="AEJF01000075">
    <property type="protein sequence ID" value="KLU26320.1"/>
    <property type="molecule type" value="Genomic_DNA"/>
</dbReference>
<sequence length="68" mass="7805">MDFFMDILLLLKMGKPKARLRPVADQFYGDRGGKLRDPFGHVWWLATHIEDVSPEEMKARADRLFGGG</sequence>
<evidence type="ECO:0008006" key="3">
    <source>
        <dbReference type="Google" id="ProtNLM"/>
    </source>
</evidence>
<dbReference type="Proteomes" id="UP000035963">
    <property type="component" value="Unassembled WGS sequence"/>
</dbReference>
<evidence type="ECO:0000313" key="1">
    <source>
        <dbReference type="EMBL" id="KLU26320.1"/>
    </source>
</evidence>
<reference evidence="1 2" key="1">
    <citation type="journal article" date="2015" name="Genome Announc.">
        <title>Draft Genome Sequence of Burkholderia sp. Strain PML1(12), an Ectomycorrhizosphere-Inhabiting Bacterium with Effective Mineral-Weathering Ability.</title>
        <authorList>
            <person name="Uroz S."/>
            <person name="Oger P."/>
        </authorList>
    </citation>
    <scope>NUCLEOTIDE SEQUENCE [LARGE SCALE GENOMIC DNA]</scope>
    <source>
        <strain evidence="2">PML1(12)</strain>
    </source>
</reference>
<name>A0A0J1D0R0_9BURK</name>
<proteinExistence type="predicted"/>
<protein>
    <recommendedName>
        <fullName evidence="3">Glyoxalase</fullName>
    </recommendedName>
</protein>
<dbReference type="Gene3D" id="3.30.720.110">
    <property type="match status" value="1"/>
</dbReference>
<dbReference type="AlphaFoldDB" id="A0A0J1D0R0"/>
<accession>A0A0J1D0R0</accession>
<comment type="caution">
    <text evidence="1">The sequence shown here is derived from an EMBL/GenBank/DDBJ whole genome shotgun (WGS) entry which is preliminary data.</text>
</comment>
<dbReference type="InterPro" id="IPR029068">
    <property type="entry name" value="Glyas_Bleomycin-R_OHBP_Dase"/>
</dbReference>
<evidence type="ECO:0000313" key="2">
    <source>
        <dbReference type="Proteomes" id="UP000035963"/>
    </source>
</evidence>
<dbReference type="SUPFAM" id="SSF54593">
    <property type="entry name" value="Glyoxalase/Bleomycin resistance protein/Dihydroxybiphenyl dioxygenase"/>
    <property type="match status" value="1"/>
</dbReference>
<gene>
    <name evidence="1" type="ORF">EOS_11110</name>
</gene>
<dbReference type="PATRIC" id="fig|908627.4.peg.2462"/>